<dbReference type="InterPro" id="IPR036515">
    <property type="entry name" value="Transposase_17_sf"/>
</dbReference>
<dbReference type="EMBL" id="LNQE01000603">
    <property type="protein sequence ID" value="KUG25775.1"/>
    <property type="molecule type" value="Genomic_DNA"/>
</dbReference>
<name>A0A0W8FXY6_9ZZZZ</name>
<dbReference type="SUPFAM" id="SSF143422">
    <property type="entry name" value="Transposase IS200-like"/>
    <property type="match status" value="1"/>
</dbReference>
<dbReference type="NCBIfam" id="NF033573">
    <property type="entry name" value="transpos_IS200"/>
    <property type="match status" value="1"/>
</dbReference>
<gene>
    <name evidence="2" type="ORF">ASZ90_004398</name>
</gene>
<dbReference type="GO" id="GO:0006313">
    <property type="term" value="P:DNA transposition"/>
    <property type="evidence" value="ECO:0007669"/>
    <property type="project" value="InterPro"/>
</dbReference>
<dbReference type="GO" id="GO:0003677">
    <property type="term" value="F:DNA binding"/>
    <property type="evidence" value="ECO:0007669"/>
    <property type="project" value="InterPro"/>
</dbReference>
<dbReference type="Pfam" id="PF01797">
    <property type="entry name" value="Y1_Tnp"/>
    <property type="match status" value="1"/>
</dbReference>
<evidence type="ECO:0000259" key="1">
    <source>
        <dbReference type="SMART" id="SM01321"/>
    </source>
</evidence>
<accession>A0A0W8FXY6</accession>
<dbReference type="SMART" id="SM01321">
    <property type="entry name" value="Y1_Tnp"/>
    <property type="match status" value="1"/>
</dbReference>
<dbReference type="InterPro" id="IPR002686">
    <property type="entry name" value="Transposase_17"/>
</dbReference>
<dbReference type="PANTHER" id="PTHR33360">
    <property type="entry name" value="TRANSPOSASE FOR INSERTION SEQUENCE ELEMENT IS200"/>
    <property type="match status" value="1"/>
</dbReference>
<dbReference type="Gene3D" id="3.30.70.1290">
    <property type="entry name" value="Transposase IS200-like"/>
    <property type="match status" value="1"/>
</dbReference>
<reference evidence="2" key="1">
    <citation type="journal article" date="2015" name="Proc. Natl. Acad. Sci. U.S.A.">
        <title>Networks of energetic and metabolic interactions define dynamics in microbial communities.</title>
        <authorList>
            <person name="Embree M."/>
            <person name="Liu J.K."/>
            <person name="Al-Bassam M.M."/>
            <person name="Zengler K."/>
        </authorList>
    </citation>
    <scope>NUCLEOTIDE SEQUENCE</scope>
</reference>
<dbReference type="GO" id="GO:0004803">
    <property type="term" value="F:transposase activity"/>
    <property type="evidence" value="ECO:0007669"/>
    <property type="project" value="InterPro"/>
</dbReference>
<protein>
    <submittedName>
        <fullName evidence="2">Putative transposase</fullName>
    </submittedName>
</protein>
<feature type="domain" description="Transposase IS200-like" evidence="1">
    <location>
        <begin position="5"/>
        <end position="120"/>
    </location>
</feature>
<evidence type="ECO:0000313" key="2">
    <source>
        <dbReference type="EMBL" id="KUG25775.1"/>
    </source>
</evidence>
<proteinExistence type="predicted"/>
<dbReference type="PANTHER" id="PTHR33360:SF2">
    <property type="entry name" value="TRANSPOSASE FOR INSERTION SEQUENCE ELEMENT IS200"/>
    <property type="match status" value="1"/>
</dbReference>
<sequence length="147" mass="17436">MSHSLTKIWIHGIFGTKERASLIKPEYEHKLHNFIKEKLETDLDCKVRIINGTTDHIHILFLLTPNFCIKDIFKNIKGSSSHWINQNDFIYSKFAWQTGYGAFSVSESKLKDTESYIRNQKEHHKKMSYAEEVELFMKKYGFKFTNR</sequence>
<organism evidence="2">
    <name type="scientific">hydrocarbon metagenome</name>
    <dbReference type="NCBI Taxonomy" id="938273"/>
    <lineage>
        <taxon>unclassified sequences</taxon>
        <taxon>metagenomes</taxon>
        <taxon>ecological metagenomes</taxon>
    </lineage>
</organism>
<comment type="caution">
    <text evidence="2">The sequence shown here is derived from an EMBL/GenBank/DDBJ whole genome shotgun (WGS) entry which is preliminary data.</text>
</comment>
<dbReference type="AlphaFoldDB" id="A0A0W8FXY6"/>